<reference evidence="7 8" key="1">
    <citation type="submission" date="2017-08" db="EMBL/GenBank/DDBJ databases">
        <authorList>
            <person name="de Groot N.N."/>
        </authorList>
    </citation>
    <scope>NUCLEOTIDE SEQUENCE [LARGE SCALE GENOMIC DNA]</scope>
    <source>
        <strain evidence="7 8">USBA 352</strain>
    </source>
</reference>
<dbReference type="CDD" id="cd01167">
    <property type="entry name" value="bac_FRK"/>
    <property type="match status" value="1"/>
</dbReference>
<organism evidence="7 8">
    <name type="scientific">Stappia indica</name>
    <dbReference type="NCBI Taxonomy" id="538381"/>
    <lineage>
        <taxon>Bacteria</taxon>
        <taxon>Pseudomonadati</taxon>
        <taxon>Pseudomonadota</taxon>
        <taxon>Alphaproteobacteria</taxon>
        <taxon>Hyphomicrobiales</taxon>
        <taxon>Stappiaceae</taxon>
        <taxon>Stappia</taxon>
    </lineage>
</organism>
<keyword evidence="2" id="KW-0808">Transferase</keyword>
<dbReference type="PROSITE" id="PS00584">
    <property type="entry name" value="PFKB_KINASES_2"/>
    <property type="match status" value="1"/>
</dbReference>
<dbReference type="Pfam" id="PF00294">
    <property type="entry name" value="PfkB"/>
    <property type="match status" value="1"/>
</dbReference>
<dbReference type="OrthoDB" id="9795789at2"/>
<dbReference type="PANTHER" id="PTHR43085">
    <property type="entry name" value="HEXOKINASE FAMILY MEMBER"/>
    <property type="match status" value="1"/>
</dbReference>
<dbReference type="STRING" id="538381.GCA_001696535_01230"/>
<feature type="domain" description="Carbohydrate kinase PfkB" evidence="6">
    <location>
        <begin position="23"/>
        <end position="301"/>
    </location>
</feature>
<evidence type="ECO:0000313" key="8">
    <source>
        <dbReference type="Proteomes" id="UP000219331"/>
    </source>
</evidence>
<dbReference type="InterPro" id="IPR029056">
    <property type="entry name" value="Ribokinase-like"/>
</dbReference>
<evidence type="ECO:0000256" key="2">
    <source>
        <dbReference type="ARBA" id="ARBA00022679"/>
    </source>
</evidence>
<dbReference type="GO" id="GO:0016301">
    <property type="term" value="F:kinase activity"/>
    <property type="evidence" value="ECO:0007669"/>
    <property type="project" value="UniProtKB-KW"/>
</dbReference>
<dbReference type="AlphaFoldDB" id="A0A285R564"/>
<dbReference type="InterPro" id="IPR002173">
    <property type="entry name" value="Carboh/pur_kinase_PfkB_CS"/>
</dbReference>
<keyword evidence="4 7" id="KW-0418">Kinase</keyword>
<dbReference type="InterPro" id="IPR011611">
    <property type="entry name" value="PfkB_dom"/>
</dbReference>
<accession>A0A285R564</accession>
<dbReference type="PANTHER" id="PTHR43085:SF1">
    <property type="entry name" value="PSEUDOURIDINE KINASE-RELATED"/>
    <property type="match status" value="1"/>
</dbReference>
<comment type="similarity">
    <text evidence="1">Belongs to the carbohydrate kinase PfkB family.</text>
</comment>
<evidence type="ECO:0000259" key="6">
    <source>
        <dbReference type="Pfam" id="PF00294"/>
    </source>
</evidence>
<dbReference type="InterPro" id="IPR050306">
    <property type="entry name" value="PfkB_Carbo_kinase"/>
</dbReference>
<sequence>MILVCGEALFDLFAEDGDGGKLTLDARIGGSPFNVAVGLARLEVPVAYFGGLSRDFFGRRLKAALETEGVDTSLVVDSDALTTLSVVGLDASGSPAYSFYGEGAADRLIEPGQLPALPESVDTIHLGSFSALVSPVGDALLQLARREHGKRLVAYDPNIRPTVVADLAAWRGRLDELLPHIDVLKISAEDAETLFPGADPAELARGWLAKGPALVVVTRGREGASAFTATATASVPGRTVAVVDTVGAGDTFQAALLARLGETGGRTRTAISALGADTLADLLDYAGKASAITCTRRGADLPRRAELLA</sequence>
<dbReference type="RefSeq" id="WP_097173597.1">
    <property type="nucleotide sequence ID" value="NZ_OBML01000001.1"/>
</dbReference>
<proteinExistence type="inferred from homology"/>
<dbReference type="Gene3D" id="3.40.1190.20">
    <property type="match status" value="1"/>
</dbReference>
<keyword evidence="5" id="KW-0067">ATP-binding</keyword>
<evidence type="ECO:0000256" key="4">
    <source>
        <dbReference type="ARBA" id="ARBA00022777"/>
    </source>
</evidence>
<evidence type="ECO:0000256" key="1">
    <source>
        <dbReference type="ARBA" id="ARBA00010688"/>
    </source>
</evidence>
<evidence type="ECO:0000256" key="5">
    <source>
        <dbReference type="ARBA" id="ARBA00022840"/>
    </source>
</evidence>
<evidence type="ECO:0000256" key="3">
    <source>
        <dbReference type="ARBA" id="ARBA00022741"/>
    </source>
</evidence>
<keyword evidence="3" id="KW-0547">Nucleotide-binding</keyword>
<name>A0A285R564_9HYPH</name>
<keyword evidence="8" id="KW-1185">Reference proteome</keyword>
<dbReference type="EMBL" id="OBML01000001">
    <property type="protein sequence ID" value="SOB89240.1"/>
    <property type="molecule type" value="Genomic_DNA"/>
</dbReference>
<dbReference type="SUPFAM" id="SSF53613">
    <property type="entry name" value="Ribokinase-like"/>
    <property type="match status" value="1"/>
</dbReference>
<dbReference type="Proteomes" id="UP000219331">
    <property type="component" value="Unassembled WGS sequence"/>
</dbReference>
<evidence type="ECO:0000313" key="7">
    <source>
        <dbReference type="EMBL" id="SOB89240.1"/>
    </source>
</evidence>
<dbReference type="GO" id="GO:0005524">
    <property type="term" value="F:ATP binding"/>
    <property type="evidence" value="ECO:0007669"/>
    <property type="project" value="UniProtKB-KW"/>
</dbReference>
<gene>
    <name evidence="7" type="ORF">SAMN05421512_101148</name>
</gene>
<protein>
    <submittedName>
        <fullName evidence="7">Fructokinase</fullName>
    </submittedName>
</protein>